<evidence type="ECO:0000256" key="2">
    <source>
        <dbReference type="ARBA" id="ARBA00023125"/>
    </source>
</evidence>
<dbReference type="InterPro" id="IPR018062">
    <property type="entry name" value="HTH_AraC-typ_CS"/>
</dbReference>
<reference evidence="6" key="1">
    <citation type="journal article" date="2019" name="PLoS Negl. Trop. Dis.">
        <title>Revisiting the worldwide diversity of Leptospira species in the environment.</title>
        <authorList>
            <person name="Vincent A.T."/>
            <person name="Schiettekatte O."/>
            <person name="Bourhy P."/>
            <person name="Veyrier F.J."/>
            <person name="Picardeau M."/>
        </authorList>
    </citation>
    <scope>NUCLEOTIDE SEQUENCE [LARGE SCALE GENOMIC DNA]</scope>
    <source>
        <strain evidence="6">201702476</strain>
    </source>
</reference>
<evidence type="ECO:0000313" key="7">
    <source>
        <dbReference type="Proteomes" id="UP000297693"/>
    </source>
</evidence>
<dbReference type="Pfam" id="PF12833">
    <property type="entry name" value="HTH_18"/>
    <property type="match status" value="1"/>
</dbReference>
<dbReference type="PROSITE" id="PS01124">
    <property type="entry name" value="HTH_ARAC_FAMILY_2"/>
    <property type="match status" value="1"/>
</dbReference>
<feature type="transmembrane region" description="Helical" evidence="4">
    <location>
        <begin position="6"/>
        <end position="23"/>
    </location>
</feature>
<evidence type="ECO:0000256" key="1">
    <source>
        <dbReference type="ARBA" id="ARBA00023015"/>
    </source>
</evidence>
<dbReference type="OrthoDB" id="6866685at2"/>
<feature type="transmembrane region" description="Helical" evidence="4">
    <location>
        <begin position="61"/>
        <end position="82"/>
    </location>
</feature>
<feature type="domain" description="HTH araC/xylS-type" evidence="5">
    <location>
        <begin position="270"/>
        <end position="359"/>
    </location>
</feature>
<sequence length="368" mass="43167">MVLFLLISFSFLSLLFFLGELVIRAKDEKIFLLSYIYLTAFCFFIHSYLMHSNAIYDFKYLFLIPTPFLAFLGPIVERYLFITFEAMYEPFQKFRFKFIPALLVIVLVFPYYFRDTTLDLSLKDVGQIHIAEIPFHVRCGVVISITSLFYFCLTPLISVLKNLTLNVILSDPKLRLFFIIASFWSLLLPVMLFLTLLFDRFFAHISVSIYSGFMLSFFFLLKQRNPDFFQGIQQKVLLEKKYRKSQLTNLNLELIRGKFLHLFETEKVFLDENLSLSRLAQLLDISNHQLSEYLNTIEQKQFYQIVAMYRVLEAKRQMTNNTKANLLEIAYASGFNSKSSFNQVFKQSTGLTPTEFKKKLSKTNGLDD</sequence>
<protein>
    <submittedName>
        <fullName evidence="6">AraC family transcriptional regulator</fullName>
    </submittedName>
</protein>
<gene>
    <name evidence="6" type="ORF">EHQ58_12540</name>
</gene>
<keyword evidence="4" id="KW-1133">Transmembrane helix</keyword>
<dbReference type="PANTHER" id="PTHR43280">
    <property type="entry name" value="ARAC-FAMILY TRANSCRIPTIONAL REGULATOR"/>
    <property type="match status" value="1"/>
</dbReference>
<dbReference type="InterPro" id="IPR009057">
    <property type="entry name" value="Homeodomain-like_sf"/>
</dbReference>
<name>A0A4R9JY97_9LEPT</name>
<keyword evidence="4" id="KW-0812">Transmembrane</keyword>
<organism evidence="6 7">
    <name type="scientific">Leptospira ognonensis</name>
    <dbReference type="NCBI Taxonomy" id="2484945"/>
    <lineage>
        <taxon>Bacteria</taxon>
        <taxon>Pseudomonadati</taxon>
        <taxon>Spirochaetota</taxon>
        <taxon>Spirochaetia</taxon>
        <taxon>Leptospirales</taxon>
        <taxon>Leptospiraceae</taxon>
        <taxon>Leptospira</taxon>
    </lineage>
</organism>
<feature type="transmembrane region" description="Helical" evidence="4">
    <location>
        <begin position="133"/>
        <end position="153"/>
    </location>
</feature>
<dbReference type="PROSITE" id="PS00041">
    <property type="entry name" value="HTH_ARAC_FAMILY_1"/>
    <property type="match status" value="1"/>
</dbReference>
<dbReference type="SUPFAM" id="SSF46689">
    <property type="entry name" value="Homeodomain-like"/>
    <property type="match status" value="1"/>
</dbReference>
<keyword evidence="7" id="KW-1185">Reference proteome</keyword>
<feature type="transmembrane region" description="Helical" evidence="4">
    <location>
        <begin position="201"/>
        <end position="221"/>
    </location>
</feature>
<comment type="caution">
    <text evidence="6">The sequence shown here is derived from an EMBL/GenBank/DDBJ whole genome shotgun (WGS) entry which is preliminary data.</text>
</comment>
<dbReference type="EMBL" id="RQGD01000034">
    <property type="protein sequence ID" value="TGL58200.1"/>
    <property type="molecule type" value="Genomic_DNA"/>
</dbReference>
<evidence type="ECO:0000313" key="6">
    <source>
        <dbReference type="EMBL" id="TGL58200.1"/>
    </source>
</evidence>
<accession>A0A4R9JY97</accession>
<dbReference type="RefSeq" id="WP_135624219.1">
    <property type="nucleotide sequence ID" value="NZ_RQGD01000034.1"/>
</dbReference>
<evidence type="ECO:0000256" key="4">
    <source>
        <dbReference type="SAM" id="Phobius"/>
    </source>
</evidence>
<dbReference type="PANTHER" id="PTHR43280:SF29">
    <property type="entry name" value="ARAC-FAMILY TRANSCRIPTIONAL REGULATOR"/>
    <property type="match status" value="1"/>
</dbReference>
<keyword evidence="4" id="KW-0472">Membrane</keyword>
<evidence type="ECO:0000259" key="5">
    <source>
        <dbReference type="PROSITE" id="PS01124"/>
    </source>
</evidence>
<dbReference type="InterPro" id="IPR020449">
    <property type="entry name" value="Tscrpt_reg_AraC-type_HTH"/>
</dbReference>
<keyword evidence="3" id="KW-0804">Transcription</keyword>
<feature type="transmembrane region" description="Helical" evidence="4">
    <location>
        <begin position="174"/>
        <end position="195"/>
    </location>
</feature>
<keyword evidence="2" id="KW-0238">DNA-binding</keyword>
<feature type="transmembrane region" description="Helical" evidence="4">
    <location>
        <begin position="30"/>
        <end position="49"/>
    </location>
</feature>
<dbReference type="Gene3D" id="1.10.10.60">
    <property type="entry name" value="Homeodomain-like"/>
    <property type="match status" value="1"/>
</dbReference>
<dbReference type="Proteomes" id="UP000297693">
    <property type="component" value="Unassembled WGS sequence"/>
</dbReference>
<dbReference type="GO" id="GO:0003700">
    <property type="term" value="F:DNA-binding transcription factor activity"/>
    <property type="evidence" value="ECO:0007669"/>
    <property type="project" value="InterPro"/>
</dbReference>
<keyword evidence="1" id="KW-0805">Transcription regulation</keyword>
<dbReference type="InterPro" id="IPR018060">
    <property type="entry name" value="HTH_AraC"/>
</dbReference>
<dbReference type="GO" id="GO:0043565">
    <property type="term" value="F:sequence-specific DNA binding"/>
    <property type="evidence" value="ECO:0007669"/>
    <property type="project" value="InterPro"/>
</dbReference>
<evidence type="ECO:0000256" key="3">
    <source>
        <dbReference type="ARBA" id="ARBA00023163"/>
    </source>
</evidence>
<dbReference type="PRINTS" id="PR00032">
    <property type="entry name" value="HTHARAC"/>
</dbReference>
<proteinExistence type="predicted"/>
<dbReference type="AlphaFoldDB" id="A0A4R9JY97"/>
<feature type="transmembrane region" description="Helical" evidence="4">
    <location>
        <begin position="94"/>
        <end position="113"/>
    </location>
</feature>
<dbReference type="SMART" id="SM00342">
    <property type="entry name" value="HTH_ARAC"/>
    <property type="match status" value="1"/>
</dbReference>